<reference evidence="4 5" key="1">
    <citation type="submission" date="2016-09" db="EMBL/GenBank/DDBJ databases">
        <authorList>
            <person name="Capua I."/>
            <person name="De Benedictis P."/>
            <person name="Joannis T."/>
            <person name="Lombin L.H."/>
            <person name="Cattoli G."/>
        </authorList>
    </citation>
    <scope>NUCLEOTIDE SEQUENCE [LARGE SCALE GENOMIC DNA]</scope>
    <source>
        <strain evidence="4 5">ISLP-3</strain>
    </source>
</reference>
<keyword evidence="2" id="KW-1003">Cell membrane</keyword>
<dbReference type="AlphaFoldDB" id="A0A1G6TJA8"/>
<keyword evidence="5" id="KW-1185">Reference proteome</keyword>
<keyword evidence="3" id="KW-1133">Transmembrane helix</keyword>
<feature type="transmembrane region" description="Helical" evidence="3">
    <location>
        <begin position="78"/>
        <end position="96"/>
    </location>
</feature>
<name>A0A1G6TJA8_9MICO</name>
<proteinExistence type="inferred from homology"/>
<dbReference type="GO" id="GO:0005886">
    <property type="term" value="C:plasma membrane"/>
    <property type="evidence" value="ECO:0007669"/>
    <property type="project" value="UniProtKB-SubCell"/>
</dbReference>
<evidence type="ECO:0000256" key="2">
    <source>
        <dbReference type="PIRNR" id="PIRNR016661"/>
    </source>
</evidence>
<dbReference type="EMBL" id="FMYH01000006">
    <property type="protein sequence ID" value="SDD29178.1"/>
    <property type="molecule type" value="Genomic_DNA"/>
</dbReference>
<dbReference type="Proteomes" id="UP000199039">
    <property type="component" value="Unassembled WGS sequence"/>
</dbReference>
<dbReference type="InterPro" id="IPR003784">
    <property type="entry name" value="BioY"/>
</dbReference>
<accession>A0A1G6TJA8</accession>
<dbReference type="PANTHER" id="PTHR34295">
    <property type="entry name" value="BIOTIN TRANSPORTER BIOY"/>
    <property type="match status" value="1"/>
</dbReference>
<feature type="transmembrane region" description="Helical" evidence="3">
    <location>
        <begin position="102"/>
        <end position="124"/>
    </location>
</feature>
<keyword evidence="3" id="KW-0812">Transmembrane</keyword>
<dbReference type="PANTHER" id="PTHR34295:SF1">
    <property type="entry name" value="BIOTIN TRANSPORTER BIOY"/>
    <property type="match status" value="1"/>
</dbReference>
<feature type="transmembrane region" description="Helical" evidence="3">
    <location>
        <begin position="40"/>
        <end position="66"/>
    </location>
</feature>
<sequence>MSSAALSPAATRPVLADLVPTITASRTLTDALLVGAGTLFVAAFAQLSVTLPFTPVPITLSSFAVLLTGAALGSRRGALSMALYVLAGVLGAPFYADGASGWAFASFGYVLAYLPAAVVAGHLARRGSDRTPWGTVALVAAASATIYVPGVIWLMTYLDVNLTTALALGVTPFLIGDAVKALALGAVLPTAWKVVGRKS</sequence>
<dbReference type="RefSeq" id="WP_093184800.1">
    <property type="nucleotide sequence ID" value="NZ_FMYH01000006.1"/>
</dbReference>
<dbReference type="GO" id="GO:0015225">
    <property type="term" value="F:biotin transmembrane transporter activity"/>
    <property type="evidence" value="ECO:0007669"/>
    <property type="project" value="UniProtKB-UniRule"/>
</dbReference>
<evidence type="ECO:0000313" key="5">
    <source>
        <dbReference type="Proteomes" id="UP000199039"/>
    </source>
</evidence>
<comment type="subcellular location">
    <subcellularLocation>
        <location evidence="2">Cell membrane</location>
        <topology evidence="2">Multi-pass membrane protein</topology>
    </subcellularLocation>
</comment>
<dbReference type="Pfam" id="PF02632">
    <property type="entry name" value="BioY"/>
    <property type="match status" value="1"/>
</dbReference>
<evidence type="ECO:0000313" key="4">
    <source>
        <dbReference type="EMBL" id="SDD29178.1"/>
    </source>
</evidence>
<organism evidence="4 5">
    <name type="scientific">Sanguibacter gelidistatuariae</name>
    <dbReference type="NCBI Taxonomy" id="1814289"/>
    <lineage>
        <taxon>Bacteria</taxon>
        <taxon>Bacillati</taxon>
        <taxon>Actinomycetota</taxon>
        <taxon>Actinomycetes</taxon>
        <taxon>Micrococcales</taxon>
        <taxon>Sanguibacteraceae</taxon>
        <taxon>Sanguibacter</taxon>
    </lineage>
</organism>
<protein>
    <recommendedName>
        <fullName evidence="2">Biotin transporter</fullName>
    </recommendedName>
</protein>
<dbReference type="OrthoDB" id="1496139at2"/>
<keyword evidence="2 3" id="KW-0472">Membrane</keyword>
<evidence type="ECO:0000256" key="1">
    <source>
        <dbReference type="ARBA" id="ARBA00010692"/>
    </source>
</evidence>
<feature type="transmembrane region" description="Helical" evidence="3">
    <location>
        <begin position="136"/>
        <end position="158"/>
    </location>
</feature>
<comment type="similarity">
    <text evidence="1 2">Belongs to the BioY family.</text>
</comment>
<keyword evidence="2" id="KW-0813">Transport</keyword>
<feature type="transmembrane region" description="Helical" evidence="3">
    <location>
        <begin position="178"/>
        <end position="195"/>
    </location>
</feature>
<dbReference type="PIRSF" id="PIRSF016661">
    <property type="entry name" value="BioY"/>
    <property type="match status" value="1"/>
</dbReference>
<evidence type="ECO:0000256" key="3">
    <source>
        <dbReference type="SAM" id="Phobius"/>
    </source>
</evidence>
<dbReference type="STRING" id="1814289.SAMN05216410_3126"/>
<dbReference type="Gene3D" id="1.10.1760.20">
    <property type="match status" value="1"/>
</dbReference>
<gene>
    <name evidence="4" type="ORF">SAMN05216410_3126</name>
</gene>